<evidence type="ECO:0000256" key="7">
    <source>
        <dbReference type="SAM" id="Phobius"/>
    </source>
</evidence>
<evidence type="ECO:0000256" key="5">
    <source>
        <dbReference type="ARBA" id="ARBA00023136"/>
    </source>
</evidence>
<keyword evidence="2" id="KW-0813">Transport</keyword>
<proteinExistence type="inferred from homology"/>
<evidence type="ECO:0000256" key="6">
    <source>
        <dbReference type="ARBA" id="ARBA00037968"/>
    </source>
</evidence>
<reference evidence="9 10" key="1">
    <citation type="journal article" date="2016" name="Genome Biol. Evol.">
        <title>Divergent and convergent evolution of fungal pathogenicity.</title>
        <authorList>
            <person name="Shang Y."/>
            <person name="Xiao G."/>
            <person name="Zheng P."/>
            <person name="Cen K."/>
            <person name="Zhan S."/>
            <person name="Wang C."/>
        </authorList>
    </citation>
    <scope>NUCLEOTIDE SEQUENCE [LARGE SCALE GENOMIC DNA]</scope>
    <source>
        <strain evidence="9 10">RCEF 264</strain>
    </source>
</reference>
<dbReference type="GO" id="GO:0022857">
    <property type="term" value="F:transmembrane transporter activity"/>
    <property type="evidence" value="ECO:0007669"/>
    <property type="project" value="InterPro"/>
</dbReference>
<dbReference type="PANTHER" id="PTHR43791">
    <property type="entry name" value="PERMEASE-RELATED"/>
    <property type="match status" value="1"/>
</dbReference>
<dbReference type="PROSITE" id="PS50850">
    <property type="entry name" value="MFS"/>
    <property type="match status" value="1"/>
</dbReference>
<comment type="caution">
    <text evidence="9">The sequence shown here is derived from an EMBL/GenBank/DDBJ whole genome shotgun (WGS) entry which is preliminary data.</text>
</comment>
<feature type="transmembrane region" description="Helical" evidence="7">
    <location>
        <begin position="375"/>
        <end position="393"/>
    </location>
</feature>
<evidence type="ECO:0000256" key="3">
    <source>
        <dbReference type="ARBA" id="ARBA00022692"/>
    </source>
</evidence>
<protein>
    <submittedName>
        <fullName evidence="9">Major facilitator superfamily domain, general substrate transporter</fullName>
    </submittedName>
</protein>
<dbReference type="InterPro" id="IPR011701">
    <property type="entry name" value="MFS"/>
</dbReference>
<dbReference type="SUPFAM" id="SSF103473">
    <property type="entry name" value="MFS general substrate transporter"/>
    <property type="match status" value="1"/>
</dbReference>
<evidence type="ECO:0000313" key="10">
    <source>
        <dbReference type="Proteomes" id="UP000076874"/>
    </source>
</evidence>
<evidence type="ECO:0000256" key="4">
    <source>
        <dbReference type="ARBA" id="ARBA00022989"/>
    </source>
</evidence>
<comment type="subcellular location">
    <subcellularLocation>
        <location evidence="1">Membrane</location>
        <topology evidence="1">Multi-pass membrane protein</topology>
    </subcellularLocation>
</comment>
<evidence type="ECO:0000256" key="1">
    <source>
        <dbReference type="ARBA" id="ARBA00004141"/>
    </source>
</evidence>
<dbReference type="Gene3D" id="1.20.1250.20">
    <property type="entry name" value="MFS general substrate transporter like domains"/>
    <property type="match status" value="1"/>
</dbReference>
<name>A0A167MH89_9HYPO</name>
<keyword evidence="4 7" id="KW-1133">Transmembrane helix</keyword>
<dbReference type="EMBL" id="AZHD01000024">
    <property type="protein sequence ID" value="OAA54353.1"/>
    <property type="molecule type" value="Genomic_DNA"/>
</dbReference>
<dbReference type="PANTHER" id="PTHR43791:SF39">
    <property type="entry name" value="TRANSPORTER LIZ1_SEO1, PUTATIVE (AFU_ORTHOLOGUE AFUA_3G00980)-RELATED"/>
    <property type="match status" value="1"/>
</dbReference>
<gene>
    <name evidence="9" type="ORF">SPI_08972</name>
</gene>
<dbReference type="InterPro" id="IPR020846">
    <property type="entry name" value="MFS_dom"/>
</dbReference>
<feature type="transmembrane region" description="Helical" evidence="7">
    <location>
        <begin position="194"/>
        <end position="216"/>
    </location>
</feature>
<dbReference type="InterPro" id="IPR036259">
    <property type="entry name" value="MFS_trans_sf"/>
</dbReference>
<keyword evidence="10" id="KW-1185">Reference proteome</keyword>
<organism evidence="9 10">
    <name type="scientific">Niveomyces insectorum RCEF 264</name>
    <dbReference type="NCBI Taxonomy" id="1081102"/>
    <lineage>
        <taxon>Eukaryota</taxon>
        <taxon>Fungi</taxon>
        <taxon>Dikarya</taxon>
        <taxon>Ascomycota</taxon>
        <taxon>Pezizomycotina</taxon>
        <taxon>Sordariomycetes</taxon>
        <taxon>Hypocreomycetidae</taxon>
        <taxon>Hypocreales</taxon>
        <taxon>Cordycipitaceae</taxon>
        <taxon>Niveomyces</taxon>
    </lineage>
</organism>
<keyword evidence="5 7" id="KW-0472">Membrane</keyword>
<evidence type="ECO:0000259" key="8">
    <source>
        <dbReference type="PROSITE" id="PS50850"/>
    </source>
</evidence>
<feature type="domain" description="Major facilitator superfamily (MFS) profile" evidence="8">
    <location>
        <begin position="102"/>
        <end position="426"/>
    </location>
</feature>
<dbReference type="OrthoDB" id="3639251at2759"/>
<dbReference type="Proteomes" id="UP000076874">
    <property type="component" value="Unassembled WGS sequence"/>
</dbReference>
<dbReference type="AlphaFoldDB" id="A0A167MH89"/>
<feature type="transmembrane region" description="Helical" evidence="7">
    <location>
        <begin position="265"/>
        <end position="284"/>
    </location>
</feature>
<dbReference type="FunFam" id="1.20.1250.20:FF:000065">
    <property type="entry name" value="Putative MFS pantothenate transporter"/>
    <property type="match status" value="1"/>
</dbReference>
<comment type="similarity">
    <text evidence="6">Belongs to the major facilitator superfamily. Allantoate permease family.</text>
</comment>
<evidence type="ECO:0000256" key="2">
    <source>
        <dbReference type="ARBA" id="ARBA00022448"/>
    </source>
</evidence>
<accession>A0A167MH89</accession>
<dbReference type="Pfam" id="PF07690">
    <property type="entry name" value="MFS_1"/>
    <property type="match status" value="1"/>
</dbReference>
<dbReference type="GO" id="GO:0016020">
    <property type="term" value="C:membrane"/>
    <property type="evidence" value="ECO:0007669"/>
    <property type="project" value="UniProtKB-SubCell"/>
</dbReference>
<evidence type="ECO:0000313" key="9">
    <source>
        <dbReference type="EMBL" id="OAA54353.1"/>
    </source>
</evidence>
<sequence>MTHYHYHGRRRRDHVYDDESCDNILHPADATEAEPILFGRHDNADSAIEEVGDAVCQDECVNRNERDVLTQSAAKTWKSYIWDTWDLPPDQRRLLFKVDAFVLTFSSIGYFLKNLDQTNVYNAFLSGMKEELDMNGNELVTSTSIWTVGYVIGQIPSNVLLTRISPRWVIPSLEVGWGIATVFAASVQSYRSLYFLRFFVGFFESGFYPGIHYMLGSWYTPQEIGKRAMIFWLSGSVGRLVSGFLQAEAYKHLNGLHGLSGWRWLFLVDGAITLPLALLGFAFFPNLPQSGDRTWWTTEDEQQLSIDRMAAIGRAGQQPWTRAKLIRIVKSWHTYLLLWNNGSYQNAMGYWLKSFNTEPYPMPGVSFTIGQINNFPLISTGILIVMAFIWGWVSDAIGGVRWPFIYLGAIIHVESCHCSAARKVLE</sequence>
<keyword evidence="3 7" id="KW-0812">Transmembrane</keyword>